<protein>
    <recommendedName>
        <fullName evidence="3">DUF1127 domain-containing protein</fullName>
    </recommendedName>
</protein>
<reference evidence="1" key="1">
    <citation type="submission" date="2021-12" db="EMBL/GenBank/DDBJ databases">
        <title>Enterovibrio ZSDZ35 sp. nov. and Enterovibrio ZSDZ42 sp. nov., isolated from coastal seawater in Qingdao.</title>
        <authorList>
            <person name="Zhang P."/>
        </authorList>
    </citation>
    <scope>NUCLEOTIDE SEQUENCE</scope>
    <source>
        <strain evidence="1">ZSDZ35</strain>
    </source>
</reference>
<dbReference type="Proteomes" id="UP001149821">
    <property type="component" value="Unassembled WGS sequence"/>
</dbReference>
<dbReference type="RefSeq" id="WP_274141221.1">
    <property type="nucleotide sequence ID" value="NZ_JAJUBB010000004.1"/>
</dbReference>
<keyword evidence="2" id="KW-1185">Reference proteome</keyword>
<sequence length="95" mass="10966">MKPLHAKHALLVEPFNQSVSASPVISRILLRAVNAISNTISAYQVKKAKRSVYREVSDYPAYLLEDIGMTPDEVMQIRRKRERQCMTKIHESVRR</sequence>
<accession>A0ABT5QIZ9</accession>
<comment type="caution">
    <text evidence="1">The sequence shown here is derived from an EMBL/GenBank/DDBJ whole genome shotgun (WGS) entry which is preliminary data.</text>
</comment>
<name>A0ABT5QIZ9_9GAMM</name>
<proteinExistence type="predicted"/>
<dbReference type="EMBL" id="JAJUBB010000004">
    <property type="protein sequence ID" value="MDD1780957.1"/>
    <property type="molecule type" value="Genomic_DNA"/>
</dbReference>
<evidence type="ECO:0000313" key="2">
    <source>
        <dbReference type="Proteomes" id="UP001149821"/>
    </source>
</evidence>
<evidence type="ECO:0000313" key="1">
    <source>
        <dbReference type="EMBL" id="MDD1780957.1"/>
    </source>
</evidence>
<gene>
    <name evidence="1" type="ORF">LRP49_07045</name>
</gene>
<organism evidence="1 2">
    <name type="scientific">Enterovibrio qingdaonensis</name>
    <dbReference type="NCBI Taxonomy" id="2899818"/>
    <lineage>
        <taxon>Bacteria</taxon>
        <taxon>Pseudomonadati</taxon>
        <taxon>Pseudomonadota</taxon>
        <taxon>Gammaproteobacteria</taxon>
        <taxon>Vibrionales</taxon>
        <taxon>Vibrionaceae</taxon>
        <taxon>Enterovibrio</taxon>
    </lineage>
</organism>
<evidence type="ECO:0008006" key="3">
    <source>
        <dbReference type="Google" id="ProtNLM"/>
    </source>
</evidence>